<organism evidence="1 2">
    <name type="scientific">Ectopseudomonas mendocina</name>
    <name type="common">Pseudomonas mendocina</name>
    <dbReference type="NCBI Taxonomy" id="300"/>
    <lineage>
        <taxon>Bacteria</taxon>
        <taxon>Pseudomonadati</taxon>
        <taxon>Pseudomonadota</taxon>
        <taxon>Gammaproteobacteria</taxon>
        <taxon>Pseudomonadales</taxon>
        <taxon>Pseudomonadaceae</taxon>
        <taxon>Ectopseudomonas</taxon>
    </lineage>
</organism>
<accession>A0A2R3QWS0</accession>
<sequence length="162" mass="16692">MAAAPDVVVRGEPFVLLVEATATPALVVAAGTQGPPGRQGEPGPEAGSAFQRVAGETLSALRVVYELAGQVFKLDARDGERIDLLLGVTLTAAQQGDTINVQRSGAIDDAGWSWQPGLVWLGADGALTQQPPVDGFAVLIGAAVSATRITLNIQPGIQLEQE</sequence>
<proteinExistence type="predicted"/>
<reference evidence="1 2" key="1">
    <citation type="submission" date="2018-03" db="EMBL/GenBank/DDBJ databases">
        <title>Complete genome sequence and methylome analysis of Pseudomonas mendocina NEB 698.</title>
        <authorList>
            <person name="Morgan R.D."/>
        </authorList>
    </citation>
    <scope>NUCLEOTIDE SEQUENCE [LARGE SCALE GENOMIC DNA]</scope>
    <source>
        <strain evidence="1 2">NEB698</strain>
    </source>
</reference>
<evidence type="ECO:0000313" key="2">
    <source>
        <dbReference type="Proteomes" id="UP000238327"/>
    </source>
</evidence>
<dbReference type="AlphaFoldDB" id="A0A2R3QWS0"/>
<gene>
    <name evidence="1" type="ORF">C7A17_26595</name>
</gene>
<dbReference type="RefSeq" id="WP_106742598.1">
    <property type="nucleotide sequence ID" value="NZ_CP027657.1"/>
</dbReference>
<dbReference type="OrthoDB" id="7018616at2"/>
<dbReference type="Proteomes" id="UP000238327">
    <property type="component" value="Chromosome"/>
</dbReference>
<evidence type="ECO:0000313" key="1">
    <source>
        <dbReference type="EMBL" id="AVO56160.1"/>
    </source>
</evidence>
<name>A0A2R3QWS0_ECTME</name>
<protein>
    <submittedName>
        <fullName evidence="1">Uncharacterized protein</fullName>
    </submittedName>
</protein>
<dbReference type="EMBL" id="CP027657">
    <property type="protein sequence ID" value="AVO56160.1"/>
    <property type="molecule type" value="Genomic_DNA"/>
</dbReference>